<keyword evidence="1" id="KW-1133">Transmembrane helix</keyword>
<dbReference type="Proteomes" id="UP000185192">
    <property type="component" value="Unassembled WGS sequence"/>
</dbReference>
<keyword evidence="1" id="KW-0812">Transmembrane</keyword>
<dbReference type="STRING" id="1123272.SAMN02745824_2857"/>
<dbReference type="RefSeq" id="WP_074205815.1">
    <property type="nucleotide sequence ID" value="NZ_FSQW01000002.1"/>
</dbReference>
<accession>A0A1N6GJA7</accession>
<dbReference type="OrthoDB" id="9773411at2"/>
<feature type="transmembrane region" description="Helical" evidence="1">
    <location>
        <begin position="222"/>
        <end position="239"/>
    </location>
</feature>
<organism evidence="4 5">
    <name type="scientific">Parasphingorhabdus marina DSM 22363</name>
    <dbReference type="NCBI Taxonomy" id="1123272"/>
    <lineage>
        <taxon>Bacteria</taxon>
        <taxon>Pseudomonadati</taxon>
        <taxon>Pseudomonadota</taxon>
        <taxon>Alphaproteobacteria</taxon>
        <taxon>Sphingomonadales</taxon>
        <taxon>Sphingomonadaceae</taxon>
        <taxon>Parasphingorhabdus</taxon>
    </lineage>
</organism>
<keyword evidence="2" id="KW-0732">Signal</keyword>
<dbReference type="NCBIfam" id="TIGR02595">
    <property type="entry name" value="PEP_CTERM"/>
    <property type="match status" value="1"/>
</dbReference>
<feature type="chain" id="PRO_5012297417" evidence="2">
    <location>
        <begin position="24"/>
        <end position="253"/>
    </location>
</feature>
<dbReference type="AlphaFoldDB" id="A0A1N6GJA7"/>
<reference evidence="5" key="1">
    <citation type="submission" date="2016-11" db="EMBL/GenBank/DDBJ databases">
        <authorList>
            <person name="Varghese N."/>
            <person name="Submissions S."/>
        </authorList>
    </citation>
    <scope>NUCLEOTIDE SEQUENCE [LARGE SCALE GENOMIC DNA]</scope>
    <source>
        <strain evidence="5">DSM 22363</strain>
    </source>
</reference>
<evidence type="ECO:0000313" key="4">
    <source>
        <dbReference type="EMBL" id="SIO07613.1"/>
    </source>
</evidence>
<feature type="domain" description="Ice-binding protein C-terminal" evidence="3">
    <location>
        <begin position="218"/>
        <end position="243"/>
    </location>
</feature>
<feature type="signal peptide" evidence="2">
    <location>
        <begin position="1"/>
        <end position="23"/>
    </location>
</feature>
<evidence type="ECO:0000256" key="2">
    <source>
        <dbReference type="SAM" id="SignalP"/>
    </source>
</evidence>
<proteinExistence type="predicted"/>
<evidence type="ECO:0000259" key="3">
    <source>
        <dbReference type="Pfam" id="PF07589"/>
    </source>
</evidence>
<dbReference type="EMBL" id="FSQW01000002">
    <property type="protein sequence ID" value="SIO07613.1"/>
    <property type="molecule type" value="Genomic_DNA"/>
</dbReference>
<dbReference type="InterPro" id="IPR013424">
    <property type="entry name" value="Ice-binding_C"/>
</dbReference>
<gene>
    <name evidence="4" type="ORF">SAMN02745824_2857</name>
</gene>
<keyword evidence="1" id="KW-0472">Membrane</keyword>
<dbReference type="NCBIfam" id="NF035944">
    <property type="entry name" value="PEPxxWA-CTERM"/>
    <property type="match status" value="1"/>
</dbReference>
<dbReference type="Pfam" id="PF07589">
    <property type="entry name" value="PEP-CTERM"/>
    <property type="match status" value="1"/>
</dbReference>
<sequence>MIKLMKFALAGALAVTAMAPAHAAFVFNFNGGNSSLTGPDGNGRIFSATDNGMTINVRASAWSINTSNVVRNGYLGHYSSGLGVTNRNEGSSGHVADNSVSKDFILLQFDQAVDVNGFRLNFIDEDSDIVAGFNNVNFAWNAAVPNLDNQNVAALNALFPSLIDYNGGDGGNNSSSFRSVNAANNSGNFWLVGPKFSSSNDSFKLGLVKADFVAPPPAIPEPGTWAMMIIGFGAIGGAMRSRRRKSAMKASIA</sequence>
<protein>
    <submittedName>
        <fullName evidence="4">PEP-CTERM protein-sorting domain-containing protein</fullName>
    </submittedName>
</protein>
<name>A0A1N6GJA7_9SPHN</name>
<evidence type="ECO:0000256" key="1">
    <source>
        <dbReference type="SAM" id="Phobius"/>
    </source>
</evidence>
<evidence type="ECO:0000313" key="5">
    <source>
        <dbReference type="Proteomes" id="UP000185192"/>
    </source>
</evidence>
<keyword evidence="5" id="KW-1185">Reference proteome</keyword>